<keyword evidence="5 12" id="KW-0028">Amino-acid biosynthesis</keyword>
<evidence type="ECO:0000256" key="10">
    <source>
        <dbReference type="ARBA" id="ARBA00022840"/>
    </source>
</evidence>
<dbReference type="PANTHER" id="PTHR20861">
    <property type="entry name" value="HOMOSERINE/4-DIPHOSPHOCYTIDYL-2-C-METHYL-D-ERYTHRITOL KINASE"/>
    <property type="match status" value="1"/>
</dbReference>
<comment type="subcellular location">
    <subcellularLocation>
        <location evidence="12">Cytoplasm</location>
    </subcellularLocation>
</comment>
<dbReference type="InterPro" id="IPR020568">
    <property type="entry name" value="Ribosomal_Su5_D2-typ_SF"/>
</dbReference>
<evidence type="ECO:0000256" key="1">
    <source>
        <dbReference type="ARBA" id="ARBA00005015"/>
    </source>
</evidence>
<evidence type="ECO:0000313" key="16">
    <source>
        <dbReference type="Proteomes" id="UP000886865"/>
    </source>
</evidence>
<gene>
    <name evidence="12" type="primary">thrB</name>
    <name evidence="15" type="ORF">IAA86_07240</name>
</gene>
<keyword evidence="12" id="KW-0963">Cytoplasm</keyword>
<evidence type="ECO:0000259" key="13">
    <source>
        <dbReference type="Pfam" id="PF00288"/>
    </source>
</evidence>
<dbReference type="InterPro" id="IPR013750">
    <property type="entry name" value="GHMP_kinase_C_dom"/>
</dbReference>
<comment type="similarity">
    <text evidence="2 12">Belongs to the GHMP kinase family. Homoserine kinase subfamily.</text>
</comment>
<reference evidence="15" key="1">
    <citation type="submission" date="2020-10" db="EMBL/GenBank/DDBJ databases">
        <authorList>
            <person name="Gilroy R."/>
        </authorList>
    </citation>
    <scope>NUCLEOTIDE SEQUENCE</scope>
    <source>
        <strain evidence="15">CHK152-2871</strain>
    </source>
</reference>
<evidence type="ECO:0000256" key="12">
    <source>
        <dbReference type="HAMAP-Rule" id="MF_00384"/>
    </source>
</evidence>
<dbReference type="AlphaFoldDB" id="A0A9D1JZA7"/>
<dbReference type="Gene3D" id="3.30.230.10">
    <property type="match status" value="1"/>
</dbReference>
<comment type="caution">
    <text evidence="15">The sequence shown here is derived from an EMBL/GenBank/DDBJ whole genome shotgun (WGS) entry which is preliminary data.</text>
</comment>
<dbReference type="EC" id="2.7.1.39" evidence="3 12"/>
<dbReference type="GO" id="GO:0005524">
    <property type="term" value="F:ATP binding"/>
    <property type="evidence" value="ECO:0007669"/>
    <property type="project" value="UniProtKB-UniRule"/>
</dbReference>
<evidence type="ECO:0000313" key="15">
    <source>
        <dbReference type="EMBL" id="HIS74798.1"/>
    </source>
</evidence>
<dbReference type="Pfam" id="PF08544">
    <property type="entry name" value="GHMP_kinases_C"/>
    <property type="match status" value="1"/>
</dbReference>
<sequence>MKVGIQVPATMANLGCGFDCLGLALPIYNTIIVEETVLPGSGIEINIIDEKNPDSVLNIPTDKNNIVYKAIELLYSYIGQVPDELKITIKTQIPVARGLGSSASVVVGGLMAANTLLRNPADEAVLLSIATEIEGHPDNITPAIKGGVTLSSWEDDGSVVYRKLPWYDDWKVTVCIPDYELATEISRSVLPKEVALKDAAFNLRRSAMFVEALHTHDSELLKLAMRDRLHQPYRKKLVPGLVAIMDNLRHTNGVLGCFLSGAGPAIGVVSCGANINEVKDIVANTWRDMNVNTQFYSLPLDNEGAKRIL</sequence>
<name>A0A9D1JZA7_9BACT</name>
<proteinExistence type="inferred from homology"/>
<comment type="function">
    <text evidence="12">Catalyzes the ATP-dependent phosphorylation of L-homoserine to L-homoserine phosphate.</text>
</comment>
<keyword evidence="8 12" id="KW-0547">Nucleotide-binding</keyword>
<dbReference type="GO" id="GO:0005737">
    <property type="term" value="C:cytoplasm"/>
    <property type="evidence" value="ECO:0007669"/>
    <property type="project" value="UniProtKB-SubCell"/>
</dbReference>
<evidence type="ECO:0000256" key="6">
    <source>
        <dbReference type="ARBA" id="ARBA00022679"/>
    </source>
</evidence>
<feature type="domain" description="GHMP kinase N-terminal" evidence="13">
    <location>
        <begin position="65"/>
        <end position="147"/>
    </location>
</feature>
<dbReference type="Pfam" id="PF00288">
    <property type="entry name" value="GHMP_kinases_N"/>
    <property type="match status" value="1"/>
</dbReference>
<dbReference type="InterPro" id="IPR014721">
    <property type="entry name" value="Ribsml_uS5_D2-typ_fold_subgr"/>
</dbReference>
<dbReference type="InterPro" id="IPR006204">
    <property type="entry name" value="GHMP_kinase_N_dom"/>
</dbReference>
<evidence type="ECO:0000256" key="9">
    <source>
        <dbReference type="ARBA" id="ARBA00022777"/>
    </source>
</evidence>
<comment type="catalytic activity">
    <reaction evidence="11 12">
        <text>L-homoserine + ATP = O-phospho-L-homoserine + ADP + H(+)</text>
        <dbReference type="Rhea" id="RHEA:13985"/>
        <dbReference type="ChEBI" id="CHEBI:15378"/>
        <dbReference type="ChEBI" id="CHEBI:30616"/>
        <dbReference type="ChEBI" id="CHEBI:57476"/>
        <dbReference type="ChEBI" id="CHEBI:57590"/>
        <dbReference type="ChEBI" id="CHEBI:456216"/>
        <dbReference type="EC" id="2.7.1.39"/>
    </reaction>
</comment>
<dbReference type="InterPro" id="IPR000870">
    <property type="entry name" value="Homoserine_kinase"/>
</dbReference>
<keyword evidence="10 12" id="KW-0067">ATP-binding</keyword>
<dbReference type="InterPro" id="IPR006203">
    <property type="entry name" value="GHMP_knse_ATP-bd_CS"/>
</dbReference>
<reference evidence="15" key="2">
    <citation type="journal article" date="2021" name="PeerJ">
        <title>Extensive microbial diversity within the chicken gut microbiome revealed by metagenomics and culture.</title>
        <authorList>
            <person name="Gilroy R."/>
            <person name="Ravi A."/>
            <person name="Getino M."/>
            <person name="Pursley I."/>
            <person name="Horton D.L."/>
            <person name="Alikhan N.F."/>
            <person name="Baker D."/>
            <person name="Gharbi K."/>
            <person name="Hall N."/>
            <person name="Watson M."/>
            <person name="Adriaenssens E.M."/>
            <person name="Foster-Nyarko E."/>
            <person name="Jarju S."/>
            <person name="Secka A."/>
            <person name="Antonio M."/>
            <person name="Oren A."/>
            <person name="Chaudhuri R.R."/>
            <person name="La Ragione R."/>
            <person name="Hildebrand F."/>
            <person name="Pallen M.J."/>
        </authorList>
    </citation>
    <scope>NUCLEOTIDE SEQUENCE</scope>
    <source>
        <strain evidence="15">CHK152-2871</strain>
    </source>
</reference>
<dbReference type="PANTHER" id="PTHR20861:SF1">
    <property type="entry name" value="HOMOSERINE KINASE"/>
    <property type="match status" value="1"/>
</dbReference>
<evidence type="ECO:0000256" key="3">
    <source>
        <dbReference type="ARBA" id="ARBA00012078"/>
    </source>
</evidence>
<keyword evidence="7 12" id="KW-0791">Threonine biosynthesis</keyword>
<dbReference type="SUPFAM" id="SSF54211">
    <property type="entry name" value="Ribosomal protein S5 domain 2-like"/>
    <property type="match status" value="1"/>
</dbReference>
<feature type="domain" description="GHMP kinase C-terminal" evidence="14">
    <location>
        <begin position="210"/>
        <end position="286"/>
    </location>
</feature>
<dbReference type="NCBIfam" id="NF002288">
    <property type="entry name" value="PRK01212.1-4"/>
    <property type="match status" value="1"/>
</dbReference>
<dbReference type="SUPFAM" id="SSF55060">
    <property type="entry name" value="GHMP Kinase, C-terminal domain"/>
    <property type="match status" value="1"/>
</dbReference>
<evidence type="ECO:0000256" key="4">
    <source>
        <dbReference type="ARBA" id="ARBA00017858"/>
    </source>
</evidence>
<feature type="binding site" evidence="12">
    <location>
        <begin position="94"/>
        <end position="104"/>
    </location>
    <ligand>
        <name>ATP</name>
        <dbReference type="ChEBI" id="CHEBI:30616"/>
    </ligand>
</feature>
<keyword evidence="6 12" id="KW-0808">Transferase</keyword>
<evidence type="ECO:0000256" key="2">
    <source>
        <dbReference type="ARBA" id="ARBA00007370"/>
    </source>
</evidence>
<evidence type="ECO:0000256" key="11">
    <source>
        <dbReference type="ARBA" id="ARBA00049375"/>
    </source>
</evidence>
<keyword evidence="9 12" id="KW-0418">Kinase</keyword>
<evidence type="ECO:0000259" key="14">
    <source>
        <dbReference type="Pfam" id="PF08544"/>
    </source>
</evidence>
<dbReference type="Gene3D" id="3.30.70.890">
    <property type="entry name" value="GHMP kinase, C-terminal domain"/>
    <property type="match status" value="1"/>
</dbReference>
<dbReference type="GO" id="GO:0004413">
    <property type="term" value="F:homoserine kinase activity"/>
    <property type="evidence" value="ECO:0007669"/>
    <property type="project" value="UniProtKB-UniRule"/>
</dbReference>
<dbReference type="Proteomes" id="UP000886865">
    <property type="component" value="Unassembled WGS sequence"/>
</dbReference>
<comment type="pathway">
    <text evidence="1 12">Amino-acid biosynthesis; L-threonine biosynthesis; L-threonine from L-aspartate: step 4/5.</text>
</comment>
<evidence type="ECO:0000256" key="5">
    <source>
        <dbReference type="ARBA" id="ARBA00022605"/>
    </source>
</evidence>
<dbReference type="NCBIfam" id="TIGR00191">
    <property type="entry name" value="thrB"/>
    <property type="match status" value="1"/>
</dbReference>
<evidence type="ECO:0000256" key="8">
    <source>
        <dbReference type="ARBA" id="ARBA00022741"/>
    </source>
</evidence>
<dbReference type="EMBL" id="DVJQ01000061">
    <property type="protein sequence ID" value="HIS74798.1"/>
    <property type="molecule type" value="Genomic_DNA"/>
</dbReference>
<protein>
    <recommendedName>
        <fullName evidence="4 12">Homoserine kinase</fullName>
        <shortName evidence="12">HK</shortName>
        <shortName evidence="12">HSK</shortName>
        <ecNumber evidence="3 12">2.7.1.39</ecNumber>
    </recommendedName>
</protein>
<dbReference type="HAMAP" id="MF_00384">
    <property type="entry name" value="Homoser_kinase"/>
    <property type="match status" value="1"/>
</dbReference>
<dbReference type="PROSITE" id="PS00627">
    <property type="entry name" value="GHMP_KINASES_ATP"/>
    <property type="match status" value="1"/>
</dbReference>
<dbReference type="PIRSF" id="PIRSF000676">
    <property type="entry name" value="Homoser_kin"/>
    <property type="match status" value="1"/>
</dbReference>
<accession>A0A9D1JZA7</accession>
<evidence type="ECO:0000256" key="7">
    <source>
        <dbReference type="ARBA" id="ARBA00022697"/>
    </source>
</evidence>
<organism evidence="15 16">
    <name type="scientific">Candidatus Galligastranaerophilus intestinavium</name>
    <dbReference type="NCBI Taxonomy" id="2840836"/>
    <lineage>
        <taxon>Bacteria</taxon>
        <taxon>Candidatus Galligastranaerophilus</taxon>
    </lineage>
</organism>
<dbReference type="GO" id="GO:0009088">
    <property type="term" value="P:threonine biosynthetic process"/>
    <property type="evidence" value="ECO:0007669"/>
    <property type="project" value="UniProtKB-UniRule"/>
</dbReference>
<dbReference type="InterPro" id="IPR036554">
    <property type="entry name" value="GHMP_kinase_C_sf"/>
</dbReference>
<dbReference type="PRINTS" id="PR00958">
    <property type="entry name" value="HOMSERKINASE"/>
</dbReference>